<evidence type="ECO:0000256" key="1">
    <source>
        <dbReference type="ARBA" id="ARBA00004496"/>
    </source>
</evidence>
<organism evidence="4 5">
    <name type="scientific">Ciceribacter sichuanensis</name>
    <dbReference type="NCBI Taxonomy" id="2949647"/>
    <lineage>
        <taxon>Bacteria</taxon>
        <taxon>Pseudomonadati</taxon>
        <taxon>Pseudomonadota</taxon>
        <taxon>Alphaproteobacteria</taxon>
        <taxon>Hyphomicrobiales</taxon>
        <taxon>Rhizobiaceae</taxon>
        <taxon>Ciceribacter</taxon>
    </lineage>
</organism>
<name>A0ABT0VCT4_9HYPH</name>
<dbReference type="InterPro" id="IPR007358">
    <property type="entry name" value="Nucleoid_associated_NdpA"/>
</dbReference>
<dbReference type="RefSeq" id="WP_250946499.1">
    <property type="nucleotide sequence ID" value="NZ_JAMQAY010000009.1"/>
</dbReference>
<keyword evidence="3" id="KW-0963">Cytoplasm</keyword>
<protein>
    <submittedName>
        <fullName evidence="4">Nucleoid-associated protein</fullName>
    </submittedName>
</protein>
<evidence type="ECO:0000313" key="4">
    <source>
        <dbReference type="EMBL" id="MCM2403651.1"/>
    </source>
</evidence>
<evidence type="ECO:0000256" key="2">
    <source>
        <dbReference type="ARBA" id="ARBA00009035"/>
    </source>
</evidence>
<dbReference type="Proteomes" id="UP001155079">
    <property type="component" value="Unassembled WGS sequence"/>
</dbReference>
<sequence length="133" mass="14711">MAMDFPFASRKSRLQSAQRPKRVIDTLYELYGRRGSKSHGRFSPNIDNFPTQKHLREYVDTGSTDFAALTASMMETLRLQAGSRGAAQGGHVFFAHFTRGPNHFLLVAIITDKLGAALTNDLGPIDIQDSQIA</sequence>
<reference evidence="4 5" key="1">
    <citation type="submission" date="2022-06" db="EMBL/GenBank/DDBJ databases">
        <authorList>
            <person name="Sun Q."/>
        </authorList>
    </citation>
    <scope>NUCLEOTIDE SEQUENCE [LARGE SCALE GENOMIC DNA]</scope>
    <source>
        <strain evidence="4 5">S153</strain>
    </source>
</reference>
<comment type="caution">
    <text evidence="4">The sequence shown here is derived from an EMBL/GenBank/DDBJ whole genome shotgun (WGS) entry which is preliminary data.</text>
</comment>
<dbReference type="PANTHER" id="PTHR38772">
    <property type="match status" value="1"/>
</dbReference>
<comment type="subcellular location">
    <subcellularLocation>
        <location evidence="1">Cytoplasm</location>
    </subcellularLocation>
</comment>
<dbReference type="Pfam" id="PF04245">
    <property type="entry name" value="NA37"/>
    <property type="match status" value="1"/>
</dbReference>
<keyword evidence="5" id="KW-1185">Reference proteome</keyword>
<proteinExistence type="inferred from homology"/>
<evidence type="ECO:0000313" key="5">
    <source>
        <dbReference type="Proteomes" id="UP001155079"/>
    </source>
</evidence>
<dbReference type="PANTHER" id="PTHR38772:SF1">
    <property type="entry name" value="NUCLEOID-ASSOCIATED PROTEIN YEJK"/>
    <property type="match status" value="1"/>
</dbReference>
<accession>A0ABT0VCT4</accession>
<gene>
    <name evidence="4" type="ORF">NBH20_20965</name>
</gene>
<comment type="similarity">
    <text evidence="2">Belongs to the YejK family.</text>
</comment>
<evidence type="ECO:0000256" key="3">
    <source>
        <dbReference type="ARBA" id="ARBA00022490"/>
    </source>
</evidence>
<dbReference type="EMBL" id="JAMQAY010000009">
    <property type="protein sequence ID" value="MCM2403651.1"/>
    <property type="molecule type" value="Genomic_DNA"/>
</dbReference>